<evidence type="ECO:0000313" key="9">
    <source>
        <dbReference type="EMBL" id="KAE9587150.1"/>
    </source>
</evidence>
<dbReference type="EMBL" id="WOCE01000023">
    <property type="protein sequence ID" value="KAE9587150.1"/>
    <property type="molecule type" value="Genomic_DNA"/>
</dbReference>
<protein>
    <submittedName>
        <fullName evidence="9">Putative demethylmenaquinone methyltransferase</fullName>
    </submittedName>
</protein>
<evidence type="ECO:0000256" key="6">
    <source>
        <dbReference type="ARBA" id="ARBA00022946"/>
    </source>
</evidence>
<name>A0A6A4NCG3_LUPAL</name>
<dbReference type="OrthoDB" id="10017101at2759"/>
<dbReference type="AlphaFoldDB" id="A0A6A4NCG3"/>
<dbReference type="Proteomes" id="UP000447434">
    <property type="component" value="Chromosome 23"/>
</dbReference>
<evidence type="ECO:0000256" key="4">
    <source>
        <dbReference type="ARBA" id="ARBA00022640"/>
    </source>
</evidence>
<evidence type="ECO:0000313" key="10">
    <source>
        <dbReference type="Proteomes" id="UP000447434"/>
    </source>
</evidence>
<evidence type="ECO:0000259" key="8">
    <source>
        <dbReference type="Pfam" id="PF08241"/>
    </source>
</evidence>
<proteinExistence type="inferred from homology"/>
<dbReference type="GO" id="GO:0010287">
    <property type="term" value="C:plastoglobule"/>
    <property type="evidence" value="ECO:0007669"/>
    <property type="project" value="UniProtKB-SubCell"/>
</dbReference>
<comment type="caution">
    <text evidence="9">The sequence shown here is derived from an EMBL/GenBank/DDBJ whole genome shotgun (WGS) entry which is preliminary data.</text>
</comment>
<reference evidence="10" key="1">
    <citation type="journal article" date="2020" name="Nat. Commun.">
        <title>Genome sequence of the cluster root forming white lupin.</title>
        <authorList>
            <person name="Hufnagel B."/>
            <person name="Marques A."/>
            <person name="Soriano A."/>
            <person name="Marques L."/>
            <person name="Divol F."/>
            <person name="Doumas P."/>
            <person name="Sallet E."/>
            <person name="Mancinotti D."/>
            <person name="Carrere S."/>
            <person name="Marande W."/>
            <person name="Arribat S."/>
            <person name="Keller J."/>
            <person name="Huneau C."/>
            <person name="Blein T."/>
            <person name="Aime D."/>
            <person name="Laguerre M."/>
            <person name="Taylor J."/>
            <person name="Schubert V."/>
            <person name="Nelson M."/>
            <person name="Geu-Flores F."/>
            <person name="Crespi M."/>
            <person name="Gallardo-Guerrero K."/>
            <person name="Delaux P.-M."/>
            <person name="Salse J."/>
            <person name="Berges H."/>
            <person name="Guyot R."/>
            <person name="Gouzy J."/>
            <person name="Peret B."/>
        </authorList>
    </citation>
    <scope>NUCLEOTIDE SEQUENCE [LARGE SCALE GENOMIC DNA]</scope>
    <source>
        <strain evidence="10">cv. Amiga</strain>
    </source>
</reference>
<keyword evidence="2" id="KW-0150">Chloroplast</keyword>
<sequence length="358" mass="39573">MAQGTTTFITNPLFSLSPRTPSKITSFNHFITTRFFSPLSPPSLSSLQLRPSSSMFIVHANSNPIDSISIENEKEISHSSANLLACPVCYQPLTWITDPRFSIDAIPGSTLQCSTCQKTYAGNQTHIDLITTGETKNNDEPMPLSTELFRLPLVSYLYERGWRQTFTILGGFPGAEKEFEIMKGFLKPVLGGNILDASCGSGLFSKLFAKSGLFSLVVALDYSENMLKQCYEFIQQEENFPKENFTLVRADISKLPFVSNSIDAVHAGAAIHCWPSPSAAIAEITRVLRPGGVFVATTFVLDGPLSYVPFLNQITKNTGGFSFLSERELEDFCRASGLVQFKCIRNRRFVMISATKPI</sequence>
<dbReference type="InterPro" id="IPR013216">
    <property type="entry name" value="Methyltransf_11"/>
</dbReference>
<dbReference type="GO" id="GO:0008757">
    <property type="term" value="F:S-adenosylmethionine-dependent methyltransferase activity"/>
    <property type="evidence" value="ECO:0007669"/>
    <property type="project" value="InterPro"/>
</dbReference>
<dbReference type="SUPFAM" id="SSF53335">
    <property type="entry name" value="S-adenosyl-L-methionine-dependent methyltransferases"/>
    <property type="match status" value="1"/>
</dbReference>
<evidence type="ECO:0000256" key="5">
    <source>
        <dbReference type="ARBA" id="ARBA00022679"/>
    </source>
</evidence>
<evidence type="ECO:0000256" key="1">
    <source>
        <dbReference type="ARBA" id="ARBA00008361"/>
    </source>
</evidence>
<dbReference type="InterPro" id="IPR029063">
    <property type="entry name" value="SAM-dependent_MTases_sf"/>
</dbReference>
<gene>
    <name evidence="9" type="ORF">Lalb_Chr23g0270611</name>
</gene>
<dbReference type="CDD" id="cd02440">
    <property type="entry name" value="AdoMet_MTases"/>
    <property type="match status" value="1"/>
</dbReference>
<dbReference type="GO" id="GO:0032259">
    <property type="term" value="P:methylation"/>
    <property type="evidence" value="ECO:0007669"/>
    <property type="project" value="UniProtKB-KW"/>
</dbReference>
<organism evidence="9 10">
    <name type="scientific">Lupinus albus</name>
    <name type="common">White lupine</name>
    <name type="synonym">Lupinus termis</name>
    <dbReference type="NCBI Taxonomy" id="3870"/>
    <lineage>
        <taxon>Eukaryota</taxon>
        <taxon>Viridiplantae</taxon>
        <taxon>Streptophyta</taxon>
        <taxon>Embryophyta</taxon>
        <taxon>Tracheophyta</taxon>
        <taxon>Spermatophyta</taxon>
        <taxon>Magnoliopsida</taxon>
        <taxon>eudicotyledons</taxon>
        <taxon>Gunneridae</taxon>
        <taxon>Pentapetalae</taxon>
        <taxon>rosids</taxon>
        <taxon>fabids</taxon>
        <taxon>Fabales</taxon>
        <taxon>Fabaceae</taxon>
        <taxon>Papilionoideae</taxon>
        <taxon>50 kb inversion clade</taxon>
        <taxon>genistoids sensu lato</taxon>
        <taxon>core genistoids</taxon>
        <taxon>Genisteae</taxon>
        <taxon>Lupinus</taxon>
    </lineage>
</organism>
<comment type="subcellular location">
    <subcellularLocation>
        <location evidence="7">Plastid</location>
        <location evidence="7">Chloroplast</location>
        <location evidence="7">Plastoglobule</location>
    </subcellularLocation>
</comment>
<keyword evidence="6" id="KW-0809">Transit peptide</keyword>
<evidence type="ECO:0000256" key="3">
    <source>
        <dbReference type="ARBA" id="ARBA00022603"/>
    </source>
</evidence>
<dbReference type="Pfam" id="PF08241">
    <property type="entry name" value="Methyltransf_11"/>
    <property type="match status" value="1"/>
</dbReference>
<dbReference type="FunFam" id="3.40.50.150:FF:000144">
    <property type="entry name" value="Putative methyltransferase, chloroplastic"/>
    <property type="match status" value="1"/>
</dbReference>
<accession>A0A6A4NCG3</accession>
<dbReference type="Gene3D" id="3.40.50.150">
    <property type="entry name" value="Vaccinia Virus protein VP39"/>
    <property type="match status" value="1"/>
</dbReference>
<dbReference type="PANTHER" id="PTHR43591">
    <property type="entry name" value="METHYLTRANSFERASE"/>
    <property type="match status" value="1"/>
</dbReference>
<evidence type="ECO:0000256" key="7">
    <source>
        <dbReference type="ARBA" id="ARBA00060463"/>
    </source>
</evidence>
<feature type="domain" description="Methyltransferase type 11" evidence="8">
    <location>
        <begin position="195"/>
        <end position="295"/>
    </location>
</feature>
<keyword evidence="5 9" id="KW-0808">Transferase</keyword>
<comment type="similarity">
    <text evidence="1">Belongs to the methyltransferase superfamily.</text>
</comment>
<evidence type="ECO:0000256" key="2">
    <source>
        <dbReference type="ARBA" id="ARBA00022528"/>
    </source>
</evidence>
<keyword evidence="4" id="KW-0934">Plastid</keyword>
<keyword evidence="3 9" id="KW-0489">Methyltransferase</keyword>
<dbReference type="PANTHER" id="PTHR43591:SF46">
    <property type="entry name" value="OS08G0411200 PROTEIN"/>
    <property type="match status" value="1"/>
</dbReference>
<keyword evidence="10" id="KW-1185">Reference proteome</keyword>